<dbReference type="EMBL" id="JOTP01000023">
    <property type="protein sequence ID" value="KEP25404.1"/>
    <property type="molecule type" value="Genomic_DNA"/>
</dbReference>
<evidence type="ECO:0000259" key="1">
    <source>
        <dbReference type="PROSITE" id="PS51186"/>
    </source>
</evidence>
<dbReference type="InterPro" id="IPR016181">
    <property type="entry name" value="Acyl_CoA_acyltransferase"/>
</dbReference>
<gene>
    <name evidence="2" type="ORF">BA70_08875</name>
</gene>
<dbReference type="CDD" id="cd04301">
    <property type="entry name" value="NAT_SF"/>
    <property type="match status" value="1"/>
</dbReference>
<organism evidence="2 3">
    <name type="scientific">Bacillus zhangzhouensis</name>
    <dbReference type="NCBI Taxonomy" id="1178540"/>
    <lineage>
        <taxon>Bacteria</taxon>
        <taxon>Bacillati</taxon>
        <taxon>Bacillota</taxon>
        <taxon>Bacilli</taxon>
        <taxon>Bacillales</taxon>
        <taxon>Bacillaceae</taxon>
        <taxon>Bacillus</taxon>
    </lineage>
</organism>
<dbReference type="PROSITE" id="PS51186">
    <property type="entry name" value="GNAT"/>
    <property type="match status" value="1"/>
</dbReference>
<dbReference type="GO" id="GO:0005737">
    <property type="term" value="C:cytoplasm"/>
    <property type="evidence" value="ECO:0007669"/>
    <property type="project" value="TreeGrafter"/>
</dbReference>
<reference evidence="2 3" key="1">
    <citation type="submission" date="2012-09" db="EMBL/GenBank/DDBJ databases">
        <title>Genome Sequence of Bacillus sp. DW5-4.</title>
        <authorList>
            <person name="Lai Q."/>
            <person name="Liu Y."/>
            <person name="Shao Z."/>
        </authorList>
    </citation>
    <scope>NUCLEOTIDE SEQUENCE [LARGE SCALE GENOMIC DNA]</scope>
    <source>
        <strain evidence="2 3">DW5-4</strain>
    </source>
</reference>
<dbReference type="RefSeq" id="WP_034323942.1">
    <property type="nucleotide sequence ID" value="NZ_JAVIKA010000010.1"/>
</dbReference>
<evidence type="ECO:0000313" key="3">
    <source>
        <dbReference type="Proteomes" id="UP000028091"/>
    </source>
</evidence>
<dbReference type="GO" id="GO:1990189">
    <property type="term" value="F:protein N-terminal-serine acetyltransferase activity"/>
    <property type="evidence" value="ECO:0007669"/>
    <property type="project" value="TreeGrafter"/>
</dbReference>
<dbReference type="OrthoDB" id="9784707at2"/>
<dbReference type="Pfam" id="PF13302">
    <property type="entry name" value="Acetyltransf_3"/>
    <property type="match status" value="1"/>
</dbReference>
<dbReference type="eggNOG" id="COG1670">
    <property type="taxonomic scope" value="Bacteria"/>
</dbReference>
<feature type="domain" description="N-acetyltransferase" evidence="1">
    <location>
        <begin position="9"/>
        <end position="175"/>
    </location>
</feature>
<dbReference type="InterPro" id="IPR000182">
    <property type="entry name" value="GNAT_dom"/>
</dbReference>
<keyword evidence="2" id="KW-0808">Transferase</keyword>
<dbReference type="InterPro" id="IPR051908">
    <property type="entry name" value="Ribosomal_N-acetyltransferase"/>
</dbReference>
<dbReference type="Proteomes" id="UP000028091">
    <property type="component" value="Unassembled WGS sequence"/>
</dbReference>
<protein>
    <submittedName>
        <fullName evidence="2">GCN5 family acetyltransferase</fullName>
    </submittedName>
</protein>
<evidence type="ECO:0000313" key="2">
    <source>
        <dbReference type="EMBL" id="KEP25404.1"/>
    </source>
</evidence>
<dbReference type="Gene3D" id="3.40.630.30">
    <property type="match status" value="1"/>
</dbReference>
<dbReference type="GO" id="GO:0008999">
    <property type="term" value="F:protein-N-terminal-alanine acetyltransferase activity"/>
    <property type="evidence" value="ECO:0007669"/>
    <property type="project" value="TreeGrafter"/>
</dbReference>
<sequence>MFFYQDQDLSMRLLEPRDARSLYLLIQRSREHLREWMLWVDTTQTEEDSMAFIQGAMQQALQNNGFQAGIWSHGELVGIIGTHQIHWINRTVSIGYWLGEGYQGKGIMTKACKAVIQYLFEECGLHRIEIRAAVDNQKSRRIAERLSFSLEGILRQCEWLGDRFTDHCVYALLQPEYMTQKTHSINQST</sequence>
<proteinExistence type="predicted"/>
<name>A0A081L828_9BACI</name>
<dbReference type="AlphaFoldDB" id="A0A081L828"/>
<dbReference type="SUPFAM" id="SSF55729">
    <property type="entry name" value="Acyl-CoA N-acyltransferases (Nat)"/>
    <property type="match status" value="1"/>
</dbReference>
<dbReference type="PANTHER" id="PTHR43441:SF12">
    <property type="entry name" value="RIBOSOMAL N-ACETYLTRANSFERASE YDAF-RELATED"/>
    <property type="match status" value="1"/>
</dbReference>
<comment type="caution">
    <text evidence="2">The sequence shown here is derived from an EMBL/GenBank/DDBJ whole genome shotgun (WGS) entry which is preliminary data.</text>
</comment>
<keyword evidence="3" id="KW-1185">Reference proteome</keyword>
<dbReference type="PANTHER" id="PTHR43441">
    <property type="entry name" value="RIBOSOMAL-PROTEIN-SERINE ACETYLTRANSFERASE"/>
    <property type="match status" value="1"/>
</dbReference>
<accession>A0A081L828</accession>